<dbReference type="NCBIfam" id="TIGR01981">
    <property type="entry name" value="sufD"/>
    <property type="match status" value="1"/>
</dbReference>
<dbReference type="InterPro" id="IPR037284">
    <property type="entry name" value="SUF_FeS_clus_asmbl_SufBD_sf"/>
</dbReference>
<dbReference type="InterPro" id="IPR055346">
    <property type="entry name" value="Fe-S_cluster_assembly_SufBD"/>
</dbReference>
<dbReference type="InterPro" id="IPR011542">
    <property type="entry name" value="SUF_FeS_clus_asmbl_SufD"/>
</dbReference>
<organism evidence="2 3">
    <name type="scientific">Eiseniibacteriota bacterium</name>
    <dbReference type="NCBI Taxonomy" id="2212470"/>
    <lineage>
        <taxon>Bacteria</taxon>
        <taxon>Candidatus Eiseniibacteriota</taxon>
    </lineage>
</organism>
<evidence type="ECO:0000313" key="2">
    <source>
        <dbReference type="EMBL" id="TMQ48893.1"/>
    </source>
</evidence>
<dbReference type="InterPro" id="IPR000825">
    <property type="entry name" value="SUF_FeS_clus_asmbl_SufBD_core"/>
</dbReference>
<reference evidence="2 3" key="1">
    <citation type="journal article" date="2019" name="Nat. Microbiol.">
        <title>Mediterranean grassland soil C-N compound turnover is dependent on rainfall and depth, and is mediated by genomically divergent microorganisms.</title>
        <authorList>
            <person name="Diamond S."/>
            <person name="Andeer P.F."/>
            <person name="Li Z."/>
            <person name="Crits-Christoph A."/>
            <person name="Burstein D."/>
            <person name="Anantharaman K."/>
            <person name="Lane K.R."/>
            <person name="Thomas B.C."/>
            <person name="Pan C."/>
            <person name="Northen T.R."/>
            <person name="Banfield J.F."/>
        </authorList>
    </citation>
    <scope>NUCLEOTIDE SEQUENCE [LARGE SCALE GENOMIC DNA]</scope>
    <source>
        <strain evidence="2">WS_3</strain>
    </source>
</reference>
<dbReference type="EMBL" id="VBOT01000131">
    <property type="protein sequence ID" value="TMQ48893.1"/>
    <property type="molecule type" value="Genomic_DNA"/>
</dbReference>
<name>A0A538SBY6_UNCEI</name>
<dbReference type="SUPFAM" id="SSF101960">
    <property type="entry name" value="Stabilizer of iron transporter SufD"/>
    <property type="match status" value="1"/>
</dbReference>
<dbReference type="Pfam" id="PF01458">
    <property type="entry name" value="SUFBD_core"/>
    <property type="match status" value="1"/>
</dbReference>
<dbReference type="PANTHER" id="PTHR43575">
    <property type="entry name" value="PROTEIN ABCI7, CHLOROPLASTIC"/>
    <property type="match status" value="1"/>
</dbReference>
<gene>
    <name evidence="2" type="primary">sufD</name>
    <name evidence="2" type="ORF">E6K73_10910</name>
</gene>
<evidence type="ECO:0000313" key="3">
    <source>
        <dbReference type="Proteomes" id="UP000320184"/>
    </source>
</evidence>
<feature type="domain" description="SUF system FeS cluster assembly SufBD core" evidence="1">
    <location>
        <begin position="188"/>
        <end position="420"/>
    </location>
</feature>
<sequence length="446" mass="49230">MTTTELRTPTGFDVEWAARAEALATRSGEPAWALERRRAAAEIARSLSFPSREHELWRRTDFRTLEAEVEKLDPFAESPAARRLDDLPPAIRSRVTGDDTSALVIQRDGGVVFERVPASLARQGVIACPMGRALRDHADRLTGTLGGLLESDYDWYVAIGAALRTGGAFVYVPDGVDAVAPVRLFHWIDGGGRLVVPRSVVVLGRGARATVVEELLSETADGISLYAGGTEVYLGDESKLIYGTLQDWGRNVYHYSNQRARLDRGAELQWIQTVLGGRMAKANSYFSLAGPGSQAYVHGFMFGDQRQHFHLHTLQRHLVDHTTSDLLIKGCLKGRARSIYQGLIQVSEGAQRTDAYQANRNLLLSDTARADSIPGLEILANDVRCTHGATIGHVDPEQMYYLMARGLPPAEAQRLIVEGFFAPVLDRIPLENVREQLRQVIQHKIG</sequence>
<dbReference type="GO" id="GO:0016226">
    <property type="term" value="P:iron-sulfur cluster assembly"/>
    <property type="evidence" value="ECO:0007669"/>
    <property type="project" value="InterPro"/>
</dbReference>
<comment type="caution">
    <text evidence="2">The sequence shown here is derived from an EMBL/GenBank/DDBJ whole genome shotgun (WGS) entry which is preliminary data.</text>
</comment>
<dbReference type="PANTHER" id="PTHR43575:SF1">
    <property type="entry name" value="PROTEIN ABCI7, CHLOROPLASTIC"/>
    <property type="match status" value="1"/>
</dbReference>
<evidence type="ECO:0000259" key="1">
    <source>
        <dbReference type="Pfam" id="PF01458"/>
    </source>
</evidence>
<dbReference type="Proteomes" id="UP000320184">
    <property type="component" value="Unassembled WGS sequence"/>
</dbReference>
<protein>
    <submittedName>
        <fullName evidence="2">Fe-S cluster assembly protein SufD</fullName>
    </submittedName>
</protein>
<proteinExistence type="predicted"/>
<accession>A0A538SBY6</accession>
<dbReference type="AlphaFoldDB" id="A0A538SBY6"/>